<keyword evidence="1" id="KW-1133">Transmembrane helix</keyword>
<dbReference type="RefSeq" id="WP_038502878.1">
    <property type="nucleotide sequence ID" value="NZ_CP007490.1"/>
</dbReference>
<dbReference type="OrthoDB" id="4990996at2"/>
<gene>
    <name evidence="2" type="ORF">Rhola_00010400</name>
</gene>
<dbReference type="STRING" id="529884.Rhola_00010400"/>
<keyword evidence="3" id="KW-1185">Reference proteome</keyword>
<name>A0A060JH14_9MICO</name>
<dbReference type="HOGENOM" id="CLU_2384223_0_0_11"/>
<organism evidence="2 3">
    <name type="scientific">Rhodoluna lacicola</name>
    <dbReference type="NCBI Taxonomy" id="529884"/>
    <lineage>
        <taxon>Bacteria</taxon>
        <taxon>Bacillati</taxon>
        <taxon>Actinomycetota</taxon>
        <taxon>Actinomycetes</taxon>
        <taxon>Micrococcales</taxon>
        <taxon>Microbacteriaceae</taxon>
        <taxon>Luna cluster</taxon>
        <taxon>Luna-1 subcluster</taxon>
        <taxon>Rhodoluna</taxon>
    </lineage>
</organism>
<sequence length="94" mass="9994">MAKQTKKPVNKSASRLESIFAYMAAGLIGTSIIAMLAALIIAATGWATPGLGQQLLPPILVFYPQFGLVAGAASIIGLLITNIRRRNRENRATN</sequence>
<dbReference type="AlphaFoldDB" id="A0A060JH14"/>
<protein>
    <submittedName>
        <fullName evidence="2">Uncharacterized protein</fullName>
    </submittedName>
</protein>
<feature type="transmembrane region" description="Helical" evidence="1">
    <location>
        <begin position="20"/>
        <end position="47"/>
    </location>
</feature>
<evidence type="ECO:0000313" key="3">
    <source>
        <dbReference type="Proteomes" id="UP000067708"/>
    </source>
</evidence>
<dbReference type="EMBL" id="CP007490">
    <property type="protein sequence ID" value="AIC47837.1"/>
    <property type="molecule type" value="Genomic_DNA"/>
</dbReference>
<dbReference type="KEGG" id="rla:Rhola_00010400"/>
<keyword evidence="1" id="KW-0812">Transmembrane</keyword>
<feature type="transmembrane region" description="Helical" evidence="1">
    <location>
        <begin position="59"/>
        <end position="81"/>
    </location>
</feature>
<accession>A0A060JH14</accession>
<keyword evidence="1" id="KW-0472">Membrane</keyword>
<reference evidence="2 3" key="1">
    <citation type="journal article" date="2014" name="Int. J. Syst. Evol. Microbiol.">
        <title>Rhodoluna lacicola gen. nov., sp. nov., a planktonic freshwater bacterium with stream-lined genome.</title>
        <authorList>
            <person name="Hahn M."/>
            <person name="Schmidt J."/>
            <person name="Taipale S.J."/>
            <person name="Doolittle W.F."/>
            <person name="Koll U."/>
        </authorList>
    </citation>
    <scope>NUCLEOTIDE SEQUENCE [LARGE SCALE GENOMIC DNA]</scope>
    <source>
        <strain evidence="2 3">MWH-Ta8</strain>
    </source>
</reference>
<evidence type="ECO:0000256" key="1">
    <source>
        <dbReference type="SAM" id="Phobius"/>
    </source>
</evidence>
<dbReference type="Proteomes" id="UP000067708">
    <property type="component" value="Chromosome"/>
</dbReference>
<proteinExistence type="predicted"/>
<evidence type="ECO:0000313" key="2">
    <source>
        <dbReference type="EMBL" id="AIC47837.1"/>
    </source>
</evidence>